<comment type="caution">
    <text evidence="1">The sequence shown here is derived from an EMBL/GenBank/DDBJ whole genome shotgun (WGS) entry which is preliminary data.</text>
</comment>
<accession>A0A392QD54</accession>
<organism evidence="1 2">
    <name type="scientific">Trifolium medium</name>
    <dbReference type="NCBI Taxonomy" id="97028"/>
    <lineage>
        <taxon>Eukaryota</taxon>
        <taxon>Viridiplantae</taxon>
        <taxon>Streptophyta</taxon>
        <taxon>Embryophyta</taxon>
        <taxon>Tracheophyta</taxon>
        <taxon>Spermatophyta</taxon>
        <taxon>Magnoliopsida</taxon>
        <taxon>eudicotyledons</taxon>
        <taxon>Gunneridae</taxon>
        <taxon>Pentapetalae</taxon>
        <taxon>rosids</taxon>
        <taxon>fabids</taxon>
        <taxon>Fabales</taxon>
        <taxon>Fabaceae</taxon>
        <taxon>Papilionoideae</taxon>
        <taxon>50 kb inversion clade</taxon>
        <taxon>NPAAA clade</taxon>
        <taxon>Hologalegina</taxon>
        <taxon>IRL clade</taxon>
        <taxon>Trifolieae</taxon>
        <taxon>Trifolium</taxon>
    </lineage>
</organism>
<dbReference type="AlphaFoldDB" id="A0A392QD54"/>
<protein>
    <submittedName>
        <fullName evidence="1">Uncharacterized protein</fullName>
    </submittedName>
</protein>
<reference evidence="1 2" key="1">
    <citation type="journal article" date="2018" name="Front. Plant Sci.">
        <title>Red Clover (Trifolium pratense) and Zigzag Clover (T. medium) - A Picture of Genomic Similarities and Differences.</title>
        <authorList>
            <person name="Dluhosova J."/>
            <person name="Istvanek J."/>
            <person name="Nedelnik J."/>
            <person name="Repkova J."/>
        </authorList>
    </citation>
    <scope>NUCLEOTIDE SEQUENCE [LARGE SCALE GENOMIC DNA]</scope>
    <source>
        <strain evidence="2">cv. 10/8</strain>
        <tissue evidence="1">Leaf</tissue>
    </source>
</reference>
<feature type="non-terminal residue" evidence="1">
    <location>
        <position position="28"/>
    </location>
</feature>
<sequence>MDQRLRLKLEVTIETGIDSEKDGNVGVE</sequence>
<keyword evidence="2" id="KW-1185">Reference proteome</keyword>
<dbReference type="EMBL" id="LXQA010126128">
    <property type="protein sequence ID" value="MCI21660.1"/>
    <property type="molecule type" value="Genomic_DNA"/>
</dbReference>
<dbReference type="Proteomes" id="UP000265520">
    <property type="component" value="Unassembled WGS sequence"/>
</dbReference>
<evidence type="ECO:0000313" key="2">
    <source>
        <dbReference type="Proteomes" id="UP000265520"/>
    </source>
</evidence>
<name>A0A392QD54_9FABA</name>
<evidence type="ECO:0000313" key="1">
    <source>
        <dbReference type="EMBL" id="MCI21660.1"/>
    </source>
</evidence>
<proteinExistence type="predicted"/>